<dbReference type="GO" id="GO:0003677">
    <property type="term" value="F:DNA binding"/>
    <property type="evidence" value="ECO:0007669"/>
    <property type="project" value="InterPro"/>
</dbReference>
<sequence>MDKSPDAFRTISEVADWLNTPAHVLRFWESRFSQVKPVKRAGGRRYYRPSDMILLGGIKKLLHEDGMTIRGVQKLLREHGVRYVASMSPELEGIEPVTPLPESIGPLGSAPAAPMAEDVPTGAYETTPPAEVEKVVPFARPDQQEMPPADPPAQRDMFDFDAPVTPTPVTPDPEGETEKDVTQEDSPESDTASDNEYPDFTRGYDPQPASESASAAPEDSNPSPASLDEVTQDTAPDATGFEDEQAFEAALQNALSSDADPVNEAADPQDIEPDLDHSYTSPEATDFAPDAEFAADLAAMDGLSDVENPIGSLDVSEDAMDLAALDDVTPEEFSTDPVDAPASFDPASVPADPTDDAEGLDVYSGVLGRLTAASLANADPEVLQAIAQRAQALHDKLAHA</sequence>
<evidence type="ECO:0000256" key="1">
    <source>
        <dbReference type="SAM" id="MobiDB-lite"/>
    </source>
</evidence>
<feature type="region of interest" description="Disordered" evidence="1">
    <location>
        <begin position="330"/>
        <end position="357"/>
    </location>
</feature>
<dbReference type="InterPro" id="IPR000551">
    <property type="entry name" value="MerR-type_HTH_dom"/>
</dbReference>
<keyword evidence="4" id="KW-1185">Reference proteome</keyword>
<organism evidence="3 4">
    <name type="scientific">Pacificibacter maritimus</name>
    <dbReference type="NCBI Taxonomy" id="762213"/>
    <lineage>
        <taxon>Bacteria</taxon>
        <taxon>Pseudomonadati</taxon>
        <taxon>Pseudomonadota</taxon>
        <taxon>Alphaproteobacteria</taxon>
        <taxon>Rhodobacterales</taxon>
        <taxon>Roseobacteraceae</taxon>
        <taxon>Pacificibacter</taxon>
    </lineage>
</organism>
<dbReference type="RefSeq" id="WP_246002181.1">
    <property type="nucleotide sequence ID" value="NZ_RKQK01000001.1"/>
</dbReference>
<dbReference type="Pfam" id="PF13411">
    <property type="entry name" value="MerR_1"/>
    <property type="match status" value="1"/>
</dbReference>
<protein>
    <submittedName>
        <fullName evidence="3">MerR-like DNA binding protein</fullName>
    </submittedName>
</protein>
<name>A0A3N4V3F8_9RHOB</name>
<evidence type="ECO:0000259" key="2">
    <source>
        <dbReference type="PROSITE" id="PS50937"/>
    </source>
</evidence>
<dbReference type="SMART" id="SM00422">
    <property type="entry name" value="HTH_MERR"/>
    <property type="match status" value="1"/>
</dbReference>
<feature type="region of interest" description="Disordered" evidence="1">
    <location>
        <begin position="142"/>
        <end position="286"/>
    </location>
</feature>
<dbReference type="Gene3D" id="1.10.1660.10">
    <property type="match status" value="1"/>
</dbReference>
<dbReference type="SUPFAM" id="SSF46955">
    <property type="entry name" value="Putative DNA-binding domain"/>
    <property type="match status" value="1"/>
</dbReference>
<feature type="compositionally biased region" description="Acidic residues" evidence="1">
    <location>
        <begin position="183"/>
        <end position="197"/>
    </location>
</feature>
<feature type="compositionally biased region" description="Low complexity" evidence="1">
    <location>
        <begin position="205"/>
        <end position="226"/>
    </location>
</feature>
<comment type="caution">
    <text evidence="3">The sequence shown here is derived from an EMBL/GenBank/DDBJ whole genome shotgun (WGS) entry which is preliminary data.</text>
</comment>
<dbReference type="Proteomes" id="UP000269689">
    <property type="component" value="Unassembled WGS sequence"/>
</dbReference>
<dbReference type="GO" id="GO:0006355">
    <property type="term" value="P:regulation of DNA-templated transcription"/>
    <property type="evidence" value="ECO:0007669"/>
    <property type="project" value="InterPro"/>
</dbReference>
<reference evidence="3 4" key="1">
    <citation type="submission" date="2018-11" db="EMBL/GenBank/DDBJ databases">
        <title>Genomic Encyclopedia of Type Strains, Phase IV (KMG-IV): sequencing the most valuable type-strain genomes for metagenomic binning, comparative biology and taxonomic classification.</title>
        <authorList>
            <person name="Goeker M."/>
        </authorList>
    </citation>
    <scope>NUCLEOTIDE SEQUENCE [LARGE SCALE GENOMIC DNA]</scope>
    <source>
        <strain evidence="3 4">DSM 104731</strain>
    </source>
</reference>
<gene>
    <name evidence="3" type="ORF">EDD53_0761</name>
</gene>
<dbReference type="AlphaFoldDB" id="A0A3N4V3F8"/>
<dbReference type="EMBL" id="RKQK01000001">
    <property type="protein sequence ID" value="RPE71637.1"/>
    <property type="molecule type" value="Genomic_DNA"/>
</dbReference>
<proteinExistence type="predicted"/>
<dbReference type="CDD" id="cd04765">
    <property type="entry name" value="HTH_MlrA-like_sg2"/>
    <property type="match status" value="1"/>
</dbReference>
<evidence type="ECO:0000313" key="4">
    <source>
        <dbReference type="Proteomes" id="UP000269689"/>
    </source>
</evidence>
<accession>A0A3N4V3F8</accession>
<dbReference type="InterPro" id="IPR009061">
    <property type="entry name" value="DNA-bd_dom_put_sf"/>
</dbReference>
<feature type="domain" description="HTH merR-type" evidence="2">
    <location>
        <begin position="10"/>
        <end position="78"/>
    </location>
</feature>
<dbReference type="PROSITE" id="PS50937">
    <property type="entry name" value="HTH_MERR_2"/>
    <property type="match status" value="1"/>
</dbReference>
<evidence type="ECO:0000313" key="3">
    <source>
        <dbReference type="EMBL" id="RPE71637.1"/>
    </source>
</evidence>